<dbReference type="GO" id="GO:0016747">
    <property type="term" value="F:acyltransferase activity, transferring groups other than amino-acyl groups"/>
    <property type="evidence" value="ECO:0007669"/>
    <property type="project" value="InterPro"/>
</dbReference>
<keyword evidence="1" id="KW-0812">Transmembrane</keyword>
<feature type="signal peptide" evidence="2">
    <location>
        <begin position="1"/>
        <end position="20"/>
    </location>
</feature>
<dbReference type="PANTHER" id="PTHR11161">
    <property type="entry name" value="O-ACYLTRANSFERASE"/>
    <property type="match status" value="1"/>
</dbReference>
<evidence type="ECO:0000313" key="5">
    <source>
        <dbReference type="Proteomes" id="UP000499080"/>
    </source>
</evidence>
<reference evidence="4 5" key="1">
    <citation type="journal article" date="2019" name="Sci. Rep.">
        <title>Orb-weaving spider Araneus ventricosus genome elucidates the spidroin gene catalogue.</title>
        <authorList>
            <person name="Kono N."/>
            <person name="Nakamura H."/>
            <person name="Ohtoshi R."/>
            <person name="Moran D.A.P."/>
            <person name="Shinohara A."/>
            <person name="Yoshida Y."/>
            <person name="Fujiwara M."/>
            <person name="Mori M."/>
            <person name="Tomita M."/>
            <person name="Arakawa K."/>
        </authorList>
    </citation>
    <scope>NUCLEOTIDE SEQUENCE [LARGE SCALE GENOMIC DNA]</scope>
</reference>
<name>A0A4Y2GSI1_ARAVE</name>
<protein>
    <submittedName>
        <fullName evidence="4">Nose resistant to fluoxetine protein 6</fullName>
    </submittedName>
</protein>
<evidence type="ECO:0000259" key="3">
    <source>
        <dbReference type="SMART" id="SM00703"/>
    </source>
</evidence>
<keyword evidence="2" id="KW-0732">Signal</keyword>
<keyword evidence="5" id="KW-1185">Reference proteome</keyword>
<feature type="transmembrane region" description="Helical" evidence="1">
    <location>
        <begin position="492"/>
        <end position="519"/>
    </location>
</feature>
<feature type="transmembrane region" description="Helical" evidence="1">
    <location>
        <begin position="368"/>
        <end position="389"/>
    </location>
</feature>
<feature type="transmembrane region" description="Helical" evidence="1">
    <location>
        <begin position="425"/>
        <end position="445"/>
    </location>
</feature>
<dbReference type="InterPro" id="IPR002656">
    <property type="entry name" value="Acyl_transf_3_dom"/>
</dbReference>
<dbReference type="AlphaFoldDB" id="A0A4Y2GSI1"/>
<dbReference type="EMBL" id="BGPR01001548">
    <property type="protein sequence ID" value="GBM56483.1"/>
    <property type="molecule type" value="Genomic_DNA"/>
</dbReference>
<dbReference type="OrthoDB" id="6437071at2759"/>
<feature type="transmembrane region" description="Helical" evidence="1">
    <location>
        <begin position="571"/>
        <end position="595"/>
    </location>
</feature>
<evidence type="ECO:0000256" key="1">
    <source>
        <dbReference type="SAM" id="Phobius"/>
    </source>
</evidence>
<dbReference type="Proteomes" id="UP000499080">
    <property type="component" value="Unassembled WGS sequence"/>
</dbReference>
<dbReference type="PANTHER" id="PTHR11161:SF0">
    <property type="entry name" value="O-ACYLTRANSFERASE LIKE PROTEIN"/>
    <property type="match status" value="1"/>
</dbReference>
<gene>
    <name evidence="4" type="primary">nrf-6_25</name>
    <name evidence="4" type="ORF">AVEN_126295_1</name>
</gene>
<feature type="transmembrane region" description="Helical" evidence="1">
    <location>
        <begin position="452"/>
        <end position="472"/>
    </location>
</feature>
<dbReference type="InterPro" id="IPR006621">
    <property type="entry name" value="Nose-resist-to-fluoxetine_N"/>
</dbReference>
<keyword evidence="1" id="KW-0472">Membrane</keyword>
<proteinExistence type="predicted"/>
<evidence type="ECO:0000313" key="4">
    <source>
        <dbReference type="EMBL" id="GBM56483.1"/>
    </source>
</evidence>
<keyword evidence="1" id="KW-1133">Transmembrane helix</keyword>
<feature type="transmembrane region" description="Helical" evidence="1">
    <location>
        <begin position="307"/>
        <end position="326"/>
    </location>
</feature>
<feature type="chain" id="PRO_5021202501" evidence="2">
    <location>
        <begin position="21"/>
        <end position="724"/>
    </location>
</feature>
<organism evidence="4 5">
    <name type="scientific">Araneus ventricosus</name>
    <name type="common">Orbweaver spider</name>
    <name type="synonym">Epeira ventricosa</name>
    <dbReference type="NCBI Taxonomy" id="182803"/>
    <lineage>
        <taxon>Eukaryota</taxon>
        <taxon>Metazoa</taxon>
        <taxon>Ecdysozoa</taxon>
        <taxon>Arthropoda</taxon>
        <taxon>Chelicerata</taxon>
        <taxon>Arachnida</taxon>
        <taxon>Araneae</taxon>
        <taxon>Araneomorphae</taxon>
        <taxon>Entelegynae</taxon>
        <taxon>Araneoidea</taxon>
        <taxon>Araneidae</taxon>
        <taxon>Araneus</taxon>
    </lineage>
</organism>
<evidence type="ECO:0000256" key="2">
    <source>
        <dbReference type="SAM" id="SignalP"/>
    </source>
</evidence>
<feature type="transmembrane region" description="Helical" evidence="1">
    <location>
        <begin position="243"/>
        <end position="261"/>
    </location>
</feature>
<dbReference type="SMART" id="SM00703">
    <property type="entry name" value="NRF"/>
    <property type="match status" value="1"/>
</dbReference>
<accession>A0A4Y2GSI1</accession>
<dbReference type="InterPro" id="IPR052728">
    <property type="entry name" value="O2_lipid_transport_reg"/>
</dbReference>
<sequence length="724" mass="82023">MKHICIVITIVLCVTFEVKCQDLSQVLGNVVQNSENMTVLEKWQSIEKSLKKLSGAVIKMAMPHVLKASESMNISSPCMQEAMKVLLGIKNIKSWAFRFIDSSAKVVDGLLAGSLSSLGVYDECINTEVNNGKGNVLFRGKYCLMDINLPLPPMVKPYRMDEIIPELKNLTLSDTVMSEAAKFATFLYAYSMKIGVCVPSGCTVEDLDQVAKMLGDYLMLEIKTSRCEVKEEIHFSNTKICVMFVYCFFGFLMLVGSLIDMYSYYRGVVSKCTSAKFFLCFSFISNFKRLVNTETVEKKRDTLSCLHGIRFLTMSWIILGHTYFLANFQALRKGLLLCYLTIKTVKLDGKPFSVLLYILHRLWRIYPAYIMMILIPFLDCMLSSGPLMYDLVHPQYENCYENWWTNLLFINNFYGLDKPCLVHSWYIATDLQLYIAALLILLPILRWPKVGISLTVLGILVSLLSTGVQTYVQDLAPTMLFVNFNPADMQRHWKYLFFTPFPHLGPYCIGILAGYLLVTRPNLKMPAAAQIIGWIAAFICCFSTVYGVHNWNSGKEINLAAGILYASFHRTAWAMGIAWMIVCCATGQGGVINYILSWKIFIPLGRLTFIAYLIHPYVQLHFMGSLRHIFEMDHFFMVWIFIGDLWVSYAIAFAGSMLVEAPMLQLEKIIFRSGNKNAQNPSLNRSNSILKQTLTAEKNANIAIFVNTDSVKSLGIDNVSHSKL</sequence>
<dbReference type="Pfam" id="PF20146">
    <property type="entry name" value="NRF"/>
    <property type="match status" value="1"/>
</dbReference>
<feature type="transmembrane region" description="Helical" evidence="1">
    <location>
        <begin position="531"/>
        <end position="551"/>
    </location>
</feature>
<feature type="transmembrane region" description="Helical" evidence="1">
    <location>
        <begin position="636"/>
        <end position="659"/>
    </location>
</feature>
<feature type="transmembrane region" description="Helical" evidence="1">
    <location>
        <begin position="607"/>
        <end position="630"/>
    </location>
</feature>
<feature type="domain" description="Nose resistant-to-fluoxetine protein N-terminal" evidence="3">
    <location>
        <begin position="75"/>
        <end position="229"/>
    </location>
</feature>
<comment type="caution">
    <text evidence="4">The sequence shown here is derived from an EMBL/GenBank/DDBJ whole genome shotgun (WGS) entry which is preliminary data.</text>
</comment>
<dbReference type="Pfam" id="PF01757">
    <property type="entry name" value="Acyl_transf_3"/>
    <property type="match status" value="1"/>
</dbReference>